<dbReference type="InterPro" id="IPR039369">
    <property type="entry name" value="LacA-like"/>
</dbReference>
<accession>A0ABW1UMQ4</accession>
<feature type="domain" description="Maltose/galactoside acetyltransferase" evidence="6">
    <location>
        <begin position="5"/>
        <end position="58"/>
    </location>
</feature>
<name>A0ABW1UMQ4_9LACO</name>
<keyword evidence="4 5" id="KW-0012">Acyltransferase</keyword>
<sequence length="207" mass="22726">MTSERTEMLAGRLYYSPDPELVALRKQAKQQVYQYNQTAPDQGERRSEILAELIDCPSQDAYFEVPMRMDYGHNVHVGRNFYANYDAILLDVAPITIGDNVMLAPRVSLYTAGHPVVASVRNTDLEYGHPITIGDNVWLGGNVVVCPGVTIGSNVVVGAGAVVTKDLPDNVVAAGVPARVIRPITAADEAYWQGEQAQWREHLTSKD</sequence>
<dbReference type="InterPro" id="IPR024688">
    <property type="entry name" value="Mac_dom"/>
</dbReference>
<dbReference type="InterPro" id="IPR018357">
    <property type="entry name" value="Hexapep_transf_CS"/>
</dbReference>
<dbReference type="PANTHER" id="PTHR43017">
    <property type="entry name" value="GALACTOSIDE O-ACETYLTRANSFERASE"/>
    <property type="match status" value="1"/>
</dbReference>
<dbReference type="RefSeq" id="WP_125598037.1">
    <property type="nucleotide sequence ID" value="NZ_JBHSSM010000016.1"/>
</dbReference>
<dbReference type="Pfam" id="PF00132">
    <property type="entry name" value="Hexapep"/>
    <property type="match status" value="1"/>
</dbReference>
<dbReference type="CDD" id="cd03357">
    <property type="entry name" value="LbH_MAT_GAT"/>
    <property type="match status" value="1"/>
</dbReference>
<comment type="similarity">
    <text evidence="1 5">Belongs to the transferase hexapeptide repeat family.</text>
</comment>
<organism evidence="7 8">
    <name type="scientific">Lapidilactobacillus achengensis</name>
    <dbReference type="NCBI Taxonomy" id="2486000"/>
    <lineage>
        <taxon>Bacteria</taxon>
        <taxon>Bacillati</taxon>
        <taxon>Bacillota</taxon>
        <taxon>Bacilli</taxon>
        <taxon>Lactobacillales</taxon>
        <taxon>Lactobacillaceae</taxon>
        <taxon>Lapidilactobacillus</taxon>
    </lineage>
</organism>
<keyword evidence="3" id="KW-0677">Repeat</keyword>
<evidence type="ECO:0000259" key="6">
    <source>
        <dbReference type="SMART" id="SM01266"/>
    </source>
</evidence>
<dbReference type="Pfam" id="PF12464">
    <property type="entry name" value="Mac"/>
    <property type="match status" value="1"/>
</dbReference>
<dbReference type="GO" id="GO:0016746">
    <property type="term" value="F:acyltransferase activity"/>
    <property type="evidence" value="ECO:0007669"/>
    <property type="project" value="UniProtKB-KW"/>
</dbReference>
<comment type="caution">
    <text evidence="7">The sequence shown here is derived from an EMBL/GenBank/DDBJ whole genome shotgun (WGS) entry which is preliminary data.</text>
</comment>
<dbReference type="InterPro" id="IPR001451">
    <property type="entry name" value="Hexapep"/>
</dbReference>
<evidence type="ECO:0000256" key="1">
    <source>
        <dbReference type="ARBA" id="ARBA00007274"/>
    </source>
</evidence>
<evidence type="ECO:0000256" key="5">
    <source>
        <dbReference type="RuleBase" id="RU367021"/>
    </source>
</evidence>
<protein>
    <recommendedName>
        <fullName evidence="5">Acetyltransferase</fullName>
        <ecNumber evidence="5">2.3.1.-</ecNumber>
    </recommendedName>
</protein>
<keyword evidence="2 5" id="KW-0808">Transferase</keyword>
<evidence type="ECO:0000256" key="4">
    <source>
        <dbReference type="ARBA" id="ARBA00023315"/>
    </source>
</evidence>
<dbReference type="Gene3D" id="2.160.10.10">
    <property type="entry name" value="Hexapeptide repeat proteins"/>
    <property type="match status" value="1"/>
</dbReference>
<gene>
    <name evidence="7" type="ORF">ACFQHW_06600</name>
</gene>
<evidence type="ECO:0000313" key="8">
    <source>
        <dbReference type="Proteomes" id="UP001596310"/>
    </source>
</evidence>
<dbReference type="InterPro" id="IPR011004">
    <property type="entry name" value="Trimer_LpxA-like_sf"/>
</dbReference>
<evidence type="ECO:0000313" key="7">
    <source>
        <dbReference type="EMBL" id="MFC6315244.1"/>
    </source>
</evidence>
<dbReference type="PROSITE" id="PS00101">
    <property type="entry name" value="HEXAPEP_TRANSFERASES"/>
    <property type="match status" value="1"/>
</dbReference>
<evidence type="ECO:0000256" key="3">
    <source>
        <dbReference type="ARBA" id="ARBA00022737"/>
    </source>
</evidence>
<dbReference type="EC" id="2.3.1.-" evidence="5"/>
<dbReference type="PANTHER" id="PTHR43017:SF1">
    <property type="entry name" value="ACETYLTRANSFERASE YJL218W-RELATED"/>
    <property type="match status" value="1"/>
</dbReference>
<reference evidence="8" key="1">
    <citation type="journal article" date="2019" name="Int. J. Syst. Evol. Microbiol.">
        <title>The Global Catalogue of Microorganisms (GCM) 10K type strain sequencing project: providing services to taxonomists for standard genome sequencing and annotation.</title>
        <authorList>
            <consortium name="The Broad Institute Genomics Platform"/>
            <consortium name="The Broad Institute Genome Sequencing Center for Infectious Disease"/>
            <person name="Wu L."/>
            <person name="Ma J."/>
        </authorList>
    </citation>
    <scope>NUCLEOTIDE SEQUENCE [LARGE SCALE GENOMIC DNA]</scope>
    <source>
        <strain evidence="8">CCM 8897</strain>
    </source>
</reference>
<dbReference type="SUPFAM" id="SSF51161">
    <property type="entry name" value="Trimeric LpxA-like enzymes"/>
    <property type="match status" value="1"/>
</dbReference>
<dbReference type="EMBL" id="JBHSSM010000016">
    <property type="protein sequence ID" value="MFC6315244.1"/>
    <property type="molecule type" value="Genomic_DNA"/>
</dbReference>
<evidence type="ECO:0000256" key="2">
    <source>
        <dbReference type="ARBA" id="ARBA00022679"/>
    </source>
</evidence>
<dbReference type="SMART" id="SM01266">
    <property type="entry name" value="Mac"/>
    <property type="match status" value="1"/>
</dbReference>
<proteinExistence type="inferred from homology"/>
<keyword evidence="8" id="KW-1185">Reference proteome</keyword>
<dbReference type="Proteomes" id="UP001596310">
    <property type="component" value="Unassembled WGS sequence"/>
</dbReference>